<dbReference type="Pfam" id="PF13408">
    <property type="entry name" value="Zn_ribbon_recom"/>
    <property type="match status" value="1"/>
</dbReference>
<proteinExistence type="predicted"/>
<dbReference type="PANTHER" id="PTHR30461">
    <property type="entry name" value="DNA-INVERTASE FROM LAMBDOID PROPHAGE"/>
    <property type="match status" value="1"/>
</dbReference>
<sequence length="490" mass="55334">MARMQRIMAPEKATRPLRVAAYARISFETDRSPKSLSLQVSHYSHLIQTTPGWEYAGVYADSGISGTTTNRPEFQAMLASARAGEIDLILTKSISRFARNTVDLLEVVRELNGLGVEVRFEKEGISTATADGEFMLTLLASFAQAESEQLSANVKWRVHQQFEQGLANGFHLYGYTDSPDASDVQVIEHEAVLIRRAFDAYLAKVSMEQFTADLTREGILTREGKPFSPEAPRSWLSREAYTGTLTLGRWHTPTLGERAVANTGEVPMYRVENAIPAIIPAETFAAVQAERQRRRDEGAHANWAIPTSCFTSKIKCGICGMSYSRSGKRSTNGQVKYIWICRTKRDGHKRSGGRSCTNKNIPEPTLKDLCAEVLGTDTFDAGEFERRVDHVVMPAPNRATFHLSDGEVIDREWYSQQRLRAWSDTRRAAWGQYQRTQWDQDRREETAERMRKRATPERRESHSKKMKAWWADPANAERMASLRQSRGASS</sequence>
<evidence type="ECO:0000313" key="6">
    <source>
        <dbReference type="EMBL" id="KFJ05177.1"/>
    </source>
</evidence>
<gene>
    <name evidence="6" type="ORF">BISU_1293</name>
</gene>
<dbReference type="Pfam" id="PF00239">
    <property type="entry name" value="Resolvase"/>
    <property type="match status" value="1"/>
</dbReference>
<dbReference type="InterPro" id="IPR036162">
    <property type="entry name" value="Resolvase-like_N_sf"/>
</dbReference>
<dbReference type="Proteomes" id="UP000029055">
    <property type="component" value="Unassembled WGS sequence"/>
</dbReference>
<dbReference type="PANTHER" id="PTHR30461:SF2">
    <property type="entry name" value="SERINE RECOMBINASE PINE-RELATED"/>
    <property type="match status" value="1"/>
</dbReference>
<dbReference type="InterPro" id="IPR006119">
    <property type="entry name" value="Resolv_N"/>
</dbReference>
<keyword evidence="7" id="KW-1185">Reference proteome</keyword>
<dbReference type="EMBL" id="JGZR01000001">
    <property type="protein sequence ID" value="KFJ05177.1"/>
    <property type="molecule type" value="Genomic_DNA"/>
</dbReference>
<feature type="compositionally biased region" description="Basic and acidic residues" evidence="3">
    <location>
        <begin position="438"/>
        <end position="460"/>
    </location>
</feature>
<dbReference type="Gene3D" id="3.90.1750.20">
    <property type="entry name" value="Putative Large Serine Recombinase, Chain B, Domain 2"/>
    <property type="match status" value="1"/>
</dbReference>
<dbReference type="eggNOG" id="COG1961">
    <property type="taxonomic scope" value="Bacteria"/>
</dbReference>
<keyword evidence="2" id="KW-0233">DNA recombination</keyword>
<dbReference type="SUPFAM" id="SSF53041">
    <property type="entry name" value="Resolvase-like"/>
    <property type="match status" value="1"/>
</dbReference>
<dbReference type="InterPro" id="IPR025827">
    <property type="entry name" value="Zn_ribbon_recom_dom"/>
</dbReference>
<protein>
    <submittedName>
        <fullName evidence="6">Phage integrase family site-specific recombinase</fullName>
    </submittedName>
</protein>
<dbReference type="GO" id="GO:0003677">
    <property type="term" value="F:DNA binding"/>
    <property type="evidence" value="ECO:0007669"/>
    <property type="project" value="UniProtKB-KW"/>
</dbReference>
<organism evidence="6 7">
    <name type="scientific">Bifidobacterium subtile</name>
    <dbReference type="NCBI Taxonomy" id="77635"/>
    <lineage>
        <taxon>Bacteria</taxon>
        <taxon>Bacillati</taxon>
        <taxon>Actinomycetota</taxon>
        <taxon>Actinomycetes</taxon>
        <taxon>Bifidobacteriales</taxon>
        <taxon>Bifidobacteriaceae</taxon>
        <taxon>Bifidobacterium</taxon>
    </lineage>
</organism>
<keyword evidence="1" id="KW-0238">DNA-binding</keyword>
<dbReference type="Gene3D" id="3.40.50.1390">
    <property type="entry name" value="Resolvase, N-terminal catalytic domain"/>
    <property type="match status" value="1"/>
</dbReference>
<feature type="domain" description="Resolvase/invertase-type recombinase catalytic" evidence="4">
    <location>
        <begin position="18"/>
        <end position="169"/>
    </location>
</feature>
<evidence type="ECO:0000256" key="2">
    <source>
        <dbReference type="ARBA" id="ARBA00023172"/>
    </source>
</evidence>
<dbReference type="InterPro" id="IPR011109">
    <property type="entry name" value="DNA_bind_recombinase_dom"/>
</dbReference>
<evidence type="ECO:0000256" key="1">
    <source>
        <dbReference type="ARBA" id="ARBA00023125"/>
    </source>
</evidence>
<dbReference type="InterPro" id="IPR038109">
    <property type="entry name" value="DNA_bind_recomb_sf"/>
</dbReference>
<dbReference type="PROSITE" id="PS51737">
    <property type="entry name" value="RECOMBINASE_DNA_BIND"/>
    <property type="match status" value="1"/>
</dbReference>
<dbReference type="AlphaFoldDB" id="A0A087EBM6"/>
<dbReference type="PROSITE" id="PS51736">
    <property type="entry name" value="RECOMBINASES_3"/>
    <property type="match status" value="1"/>
</dbReference>
<evidence type="ECO:0000256" key="3">
    <source>
        <dbReference type="SAM" id="MobiDB-lite"/>
    </source>
</evidence>
<dbReference type="CDD" id="cd00338">
    <property type="entry name" value="Ser_Recombinase"/>
    <property type="match status" value="1"/>
</dbReference>
<feature type="region of interest" description="Disordered" evidence="3">
    <location>
        <begin position="437"/>
        <end position="490"/>
    </location>
</feature>
<evidence type="ECO:0000313" key="7">
    <source>
        <dbReference type="Proteomes" id="UP000029055"/>
    </source>
</evidence>
<evidence type="ECO:0000259" key="5">
    <source>
        <dbReference type="PROSITE" id="PS51737"/>
    </source>
</evidence>
<dbReference type="GO" id="GO:0000150">
    <property type="term" value="F:DNA strand exchange activity"/>
    <property type="evidence" value="ECO:0007669"/>
    <property type="project" value="InterPro"/>
</dbReference>
<dbReference type="STRING" id="77635.BISU_1293"/>
<dbReference type="Pfam" id="PF07508">
    <property type="entry name" value="Recombinase"/>
    <property type="match status" value="1"/>
</dbReference>
<accession>A0A087EBM6</accession>
<name>A0A087EBM6_9BIFI</name>
<feature type="domain" description="Recombinase" evidence="5">
    <location>
        <begin position="172"/>
        <end position="297"/>
    </location>
</feature>
<evidence type="ECO:0000259" key="4">
    <source>
        <dbReference type="PROSITE" id="PS51736"/>
    </source>
</evidence>
<comment type="caution">
    <text evidence="6">The sequence shown here is derived from an EMBL/GenBank/DDBJ whole genome shotgun (WGS) entry which is preliminary data.</text>
</comment>
<reference evidence="6 7" key="1">
    <citation type="submission" date="2014-03" db="EMBL/GenBank/DDBJ databases">
        <title>Genomics of Bifidobacteria.</title>
        <authorList>
            <person name="Ventura M."/>
            <person name="Milani C."/>
            <person name="Lugli G.A."/>
        </authorList>
    </citation>
    <scope>NUCLEOTIDE SEQUENCE [LARGE SCALE GENOMIC DNA]</scope>
    <source>
        <strain evidence="6 7">LMG 11597</strain>
    </source>
</reference>
<dbReference type="InterPro" id="IPR050639">
    <property type="entry name" value="SSR_resolvase"/>
</dbReference>
<dbReference type="SMART" id="SM00857">
    <property type="entry name" value="Resolvase"/>
    <property type="match status" value="1"/>
</dbReference>